<dbReference type="AlphaFoldDB" id="A0A0F9HG07"/>
<proteinExistence type="predicted"/>
<accession>A0A0F9HG07</accession>
<evidence type="ECO:0000313" key="1">
    <source>
        <dbReference type="EMBL" id="KKM02102.1"/>
    </source>
</evidence>
<dbReference type="EMBL" id="LAZR01017025">
    <property type="protein sequence ID" value="KKM02102.1"/>
    <property type="molecule type" value="Genomic_DNA"/>
</dbReference>
<organism evidence="1">
    <name type="scientific">marine sediment metagenome</name>
    <dbReference type="NCBI Taxonomy" id="412755"/>
    <lineage>
        <taxon>unclassified sequences</taxon>
        <taxon>metagenomes</taxon>
        <taxon>ecological metagenomes</taxon>
    </lineage>
</organism>
<reference evidence="1" key="1">
    <citation type="journal article" date="2015" name="Nature">
        <title>Complex archaea that bridge the gap between prokaryotes and eukaryotes.</title>
        <authorList>
            <person name="Spang A."/>
            <person name="Saw J.H."/>
            <person name="Jorgensen S.L."/>
            <person name="Zaremba-Niedzwiedzka K."/>
            <person name="Martijn J."/>
            <person name="Lind A.E."/>
            <person name="van Eijk R."/>
            <person name="Schleper C."/>
            <person name="Guy L."/>
            <person name="Ettema T.J."/>
        </authorList>
    </citation>
    <scope>NUCLEOTIDE SEQUENCE</scope>
</reference>
<name>A0A0F9HG07_9ZZZZ</name>
<gene>
    <name evidence="1" type="ORF">LCGC14_1787820</name>
</gene>
<feature type="non-terminal residue" evidence="1">
    <location>
        <position position="403"/>
    </location>
</feature>
<protein>
    <submittedName>
        <fullName evidence="1">Uncharacterized protein</fullName>
    </submittedName>
</protein>
<sequence>MSNGVDPDFISLEDARKMSLKSDPNYVSLDTFRKRPEPSGGSILDIPLGVGEAGLALGTGMANWMLASAMKGAFTVGQGILKPALGEITHALTGDPNVGKYLSGISPESISREGTIAREGIQEAVNLMIPTFESKTEVGQKVIEPVSKAIEFVTTPARVLEKALTKRGYGNAGYLAGLVTELAIFRGLHVGGKKVALKVKSRIIKKKLEKATPEDLTNLKEILKERDPELAAFVDYSELIKKDVGELGIKEAFPEAKITPLIKPKKPSIKEGQEHFRRTQAITSRLNKMAQRARESGRVLSDKNKIDVRKAREEIKRREEVVEEVPVVTKLGDRIPERYSVIQESVPNTAENVPSDFSRTPMTSPFTGETYKSIRILKRPKFPGIGVEHELQGLKASGEWEMY</sequence>
<comment type="caution">
    <text evidence="1">The sequence shown here is derived from an EMBL/GenBank/DDBJ whole genome shotgun (WGS) entry which is preliminary data.</text>
</comment>